<feature type="compositionally biased region" description="Basic and acidic residues" evidence="1">
    <location>
        <begin position="20"/>
        <end position="31"/>
    </location>
</feature>
<proteinExistence type="predicted"/>
<sequence length="366" mass="40813">MEVPTTMSHHGPLAPSRVVPELKRKDTHKSQENVQKPQQKTVSIFSSQYILGYNVMNPDEIPRTGPLVTDRPCPPGLNYKERKHWHHQKKFYTKVAGQQEEWLGCSDNEETSVEAAADDESQEEDFIGFSDDVDEEPAEIPRIEKGRTTKDTSSEFEDVDDVTVPHRLTSVRGVPLSPVVEPVLSLVEKDSSRDQKLRARSAPKTSKSRASRYAHLRTRASSVRTSRITPKYAHLRLRVQRQQERSNSSSHQTAPLKPSQVNTRRSSADKSSSKDASAQTILSYSSAASINILLGEATHRSSEDGRECLFSMSHHQIQHSNTRQASKNLSNQDRATIEVSSPCRGGCGIPTSSKVAQFNPTLAMAF</sequence>
<feature type="region of interest" description="Disordered" evidence="1">
    <location>
        <begin position="187"/>
        <end position="278"/>
    </location>
</feature>
<reference evidence="2 3" key="1">
    <citation type="submission" date="2017-11" db="EMBL/GenBank/DDBJ databases">
        <title>Comparative genomics of Botrytis spp.</title>
        <authorList>
            <person name="Valero-Jimenez C.A."/>
            <person name="Tapia P."/>
            <person name="Veloso J."/>
            <person name="Silva-Moreno E."/>
            <person name="Staats M."/>
            <person name="Valdes J.H."/>
            <person name="Van Kan J.A.L."/>
        </authorList>
    </citation>
    <scope>NUCLEOTIDE SEQUENCE [LARGE SCALE GENOMIC DNA]</scope>
    <source>
        <strain evidence="2 3">MUCL2830</strain>
    </source>
</reference>
<keyword evidence="3" id="KW-1185">Reference proteome</keyword>
<comment type="caution">
    <text evidence="2">The sequence shown here is derived from an EMBL/GenBank/DDBJ whole genome shotgun (WGS) entry which is preliminary data.</text>
</comment>
<dbReference type="AlphaFoldDB" id="A0A4Y8CYW7"/>
<protein>
    <submittedName>
        <fullName evidence="2">Uncharacterized protein</fullName>
    </submittedName>
</protein>
<evidence type="ECO:0000313" key="2">
    <source>
        <dbReference type="EMBL" id="TEY52010.1"/>
    </source>
</evidence>
<dbReference type="Proteomes" id="UP000297299">
    <property type="component" value="Unassembled WGS sequence"/>
</dbReference>
<evidence type="ECO:0000313" key="3">
    <source>
        <dbReference type="Proteomes" id="UP000297299"/>
    </source>
</evidence>
<evidence type="ECO:0000256" key="1">
    <source>
        <dbReference type="SAM" id="MobiDB-lite"/>
    </source>
</evidence>
<accession>A0A4Y8CYW7</accession>
<gene>
    <name evidence="2" type="ORF">BOTCAL_0261g00100</name>
</gene>
<organism evidence="2 3">
    <name type="scientific">Botryotinia calthae</name>
    <dbReference type="NCBI Taxonomy" id="38488"/>
    <lineage>
        <taxon>Eukaryota</taxon>
        <taxon>Fungi</taxon>
        <taxon>Dikarya</taxon>
        <taxon>Ascomycota</taxon>
        <taxon>Pezizomycotina</taxon>
        <taxon>Leotiomycetes</taxon>
        <taxon>Helotiales</taxon>
        <taxon>Sclerotiniaceae</taxon>
        <taxon>Botryotinia</taxon>
    </lineage>
</organism>
<dbReference type="OrthoDB" id="3558783at2759"/>
<feature type="compositionally biased region" description="Basic and acidic residues" evidence="1">
    <location>
        <begin position="187"/>
        <end position="197"/>
    </location>
</feature>
<dbReference type="EMBL" id="PHWZ01000260">
    <property type="protein sequence ID" value="TEY52010.1"/>
    <property type="molecule type" value="Genomic_DNA"/>
</dbReference>
<feature type="compositionally biased region" description="Basic residues" evidence="1">
    <location>
        <begin position="198"/>
        <end position="218"/>
    </location>
</feature>
<feature type="compositionally biased region" description="Polar residues" evidence="1">
    <location>
        <begin position="219"/>
        <end position="228"/>
    </location>
</feature>
<name>A0A4Y8CYW7_9HELO</name>
<feature type="region of interest" description="Disordered" evidence="1">
    <location>
        <begin position="1"/>
        <end position="38"/>
    </location>
</feature>
<feature type="compositionally biased region" description="Polar residues" evidence="1">
    <location>
        <begin position="245"/>
        <end position="265"/>
    </location>
</feature>